<dbReference type="InterPro" id="IPR017245">
    <property type="entry name" value="BLOC-1_complex_su-3"/>
</dbReference>
<evidence type="ECO:0000313" key="4">
    <source>
        <dbReference type="EMBL" id="KAJ8922079.1"/>
    </source>
</evidence>
<keyword evidence="5" id="KW-1185">Reference proteome</keyword>
<organism evidence="4 5">
    <name type="scientific">Exocentrus adspersus</name>
    <dbReference type="NCBI Taxonomy" id="1586481"/>
    <lineage>
        <taxon>Eukaryota</taxon>
        <taxon>Metazoa</taxon>
        <taxon>Ecdysozoa</taxon>
        <taxon>Arthropoda</taxon>
        <taxon>Hexapoda</taxon>
        <taxon>Insecta</taxon>
        <taxon>Pterygota</taxon>
        <taxon>Neoptera</taxon>
        <taxon>Endopterygota</taxon>
        <taxon>Coleoptera</taxon>
        <taxon>Polyphaga</taxon>
        <taxon>Cucujiformia</taxon>
        <taxon>Chrysomeloidea</taxon>
        <taxon>Cerambycidae</taxon>
        <taxon>Lamiinae</taxon>
        <taxon>Acanthocinini</taxon>
        <taxon>Exocentrus</taxon>
    </lineage>
</organism>
<feature type="region of interest" description="Disordered" evidence="3">
    <location>
        <begin position="1"/>
        <end position="47"/>
    </location>
</feature>
<dbReference type="EMBL" id="JANEYG010000008">
    <property type="protein sequence ID" value="KAJ8922079.1"/>
    <property type="molecule type" value="Genomic_DNA"/>
</dbReference>
<comment type="similarity">
    <text evidence="1">Belongs to the BLOC1S3 family.</text>
</comment>
<dbReference type="PANTHER" id="PTHR31974">
    <property type="entry name" value="BIOGENESIS OF LYSOSOME-RELATED ORGANELLES COMPLEX 1 SUBUNIT 3"/>
    <property type="match status" value="1"/>
</dbReference>
<dbReference type="Pfam" id="PF15753">
    <property type="entry name" value="BLOC1S3"/>
    <property type="match status" value="1"/>
</dbReference>
<evidence type="ECO:0000256" key="3">
    <source>
        <dbReference type="SAM" id="MobiDB-lite"/>
    </source>
</evidence>
<name>A0AAV8W6S5_9CUCU</name>
<evidence type="ECO:0000256" key="2">
    <source>
        <dbReference type="ARBA" id="ARBA00019581"/>
    </source>
</evidence>
<reference evidence="4 5" key="1">
    <citation type="journal article" date="2023" name="Insect Mol. Biol.">
        <title>Genome sequencing provides insights into the evolution of gene families encoding plant cell wall-degrading enzymes in longhorned beetles.</title>
        <authorList>
            <person name="Shin N.R."/>
            <person name="Okamura Y."/>
            <person name="Kirsch R."/>
            <person name="Pauchet Y."/>
        </authorList>
    </citation>
    <scope>NUCLEOTIDE SEQUENCE [LARGE SCALE GENOMIC DNA]</scope>
    <source>
        <strain evidence="4">EAD_L_NR</strain>
    </source>
</reference>
<sequence>MNKPTVISGEASETDSEDESNTTIPKSMFQSVQGAVVTGEDSESETGKETIYLHDGSIASAVSALNQSNDSKVNDNKYDSLLHQKLKEYNTRLYNDLEGLAQNTINEAGKQLNSIDQQLLRSQLTLQSAVTSLKSLSINSLTMKSKLHSMLSAKFLPNVKVEVF</sequence>
<dbReference type="AlphaFoldDB" id="A0AAV8W6S5"/>
<evidence type="ECO:0000313" key="5">
    <source>
        <dbReference type="Proteomes" id="UP001159042"/>
    </source>
</evidence>
<dbReference type="Proteomes" id="UP001159042">
    <property type="component" value="Unassembled WGS sequence"/>
</dbReference>
<comment type="caution">
    <text evidence="4">The sequence shown here is derived from an EMBL/GenBank/DDBJ whole genome shotgun (WGS) entry which is preliminary data.</text>
</comment>
<protein>
    <recommendedName>
        <fullName evidence="2">Biogenesis of lysosome-related organelles complex 1 subunit 3</fullName>
    </recommendedName>
</protein>
<proteinExistence type="inferred from homology"/>
<evidence type="ECO:0000256" key="1">
    <source>
        <dbReference type="ARBA" id="ARBA00008942"/>
    </source>
</evidence>
<feature type="compositionally biased region" description="Polar residues" evidence="3">
    <location>
        <begin position="21"/>
        <end position="33"/>
    </location>
</feature>
<accession>A0AAV8W6S5</accession>
<dbReference type="GO" id="GO:0031083">
    <property type="term" value="C:BLOC-1 complex"/>
    <property type="evidence" value="ECO:0007669"/>
    <property type="project" value="TreeGrafter"/>
</dbReference>
<dbReference type="PANTHER" id="PTHR31974:SF2">
    <property type="entry name" value="BIOGENESIS OF LYSOSOME-RELATED ORGANELLES COMPLEX 1 SUBUNIT 3"/>
    <property type="match status" value="1"/>
</dbReference>
<gene>
    <name evidence="4" type="ORF">NQ315_008720</name>
</gene>